<name>A0ABW6DJW6_9BACT</name>
<dbReference type="Gene3D" id="2.40.160.20">
    <property type="match status" value="1"/>
</dbReference>
<gene>
    <name evidence="3" type="ORF">SKC37_09035</name>
</gene>
<dbReference type="SUPFAM" id="SSF56925">
    <property type="entry name" value="OMPA-like"/>
    <property type="match status" value="1"/>
</dbReference>
<sequence length="231" mass="25898">MKKNLYLVILFTLFTLSASAQRWSYGAGLGGSLYHGTWANWHTLPNNKEFAMTRPALNLQVRYQNNPTFAYRLQTVMTDLRGGTGNRVSPTTVSLPATNFATSIFGIDALVEYNFLNYQNSVRRVNNWTPYFYVGASTVFARVTGQENGTGFRTKTKMNYALPFGIGFKYQLSPSWGIQWDLGARKTFTDALDRPLADGGESSFNLSKGDQFLNSSLTVTYTIQSVFCPTY</sequence>
<evidence type="ECO:0000259" key="2">
    <source>
        <dbReference type="Pfam" id="PF19573"/>
    </source>
</evidence>
<keyword evidence="1" id="KW-0732">Signal</keyword>
<organism evidence="3 4">
    <name type="scientific">Aquirufa esocilacus</name>
    <dbReference type="NCBI Taxonomy" id="3096513"/>
    <lineage>
        <taxon>Bacteria</taxon>
        <taxon>Pseudomonadati</taxon>
        <taxon>Bacteroidota</taxon>
        <taxon>Cytophagia</taxon>
        <taxon>Cytophagales</taxon>
        <taxon>Flectobacillaceae</taxon>
        <taxon>Aquirufa</taxon>
    </lineage>
</organism>
<reference evidence="3 4" key="1">
    <citation type="submission" date="2024-03" db="EMBL/GenBank/DDBJ databases">
        <title>Aquirufa genome sequencing.</title>
        <authorList>
            <person name="Pitt A."/>
            <person name="Hahn M.W."/>
        </authorList>
    </citation>
    <scope>NUCLEOTIDE SEQUENCE [LARGE SCALE GENOMIC DNA]</scope>
    <source>
        <strain evidence="3 4">HETE-83D</strain>
    </source>
</reference>
<dbReference type="Pfam" id="PF19573">
    <property type="entry name" value="DUF6089"/>
    <property type="match status" value="1"/>
</dbReference>
<accession>A0ABW6DJW6</accession>
<keyword evidence="4" id="KW-1185">Reference proteome</keyword>
<dbReference type="Proteomes" id="UP001598019">
    <property type="component" value="Unassembled WGS sequence"/>
</dbReference>
<feature type="chain" id="PRO_5045655538" evidence="1">
    <location>
        <begin position="21"/>
        <end position="231"/>
    </location>
</feature>
<evidence type="ECO:0000256" key="1">
    <source>
        <dbReference type="SAM" id="SignalP"/>
    </source>
</evidence>
<dbReference type="InterPro" id="IPR045743">
    <property type="entry name" value="DUF6089"/>
</dbReference>
<evidence type="ECO:0000313" key="4">
    <source>
        <dbReference type="Proteomes" id="UP001598019"/>
    </source>
</evidence>
<evidence type="ECO:0000313" key="3">
    <source>
        <dbReference type="EMBL" id="MFD3408798.1"/>
    </source>
</evidence>
<protein>
    <submittedName>
        <fullName evidence="3">DUF6089 family protein</fullName>
    </submittedName>
</protein>
<dbReference type="EMBL" id="JBBKXX010000003">
    <property type="protein sequence ID" value="MFD3408798.1"/>
    <property type="molecule type" value="Genomic_DNA"/>
</dbReference>
<comment type="caution">
    <text evidence="3">The sequence shown here is derived from an EMBL/GenBank/DDBJ whole genome shotgun (WGS) entry which is preliminary data.</text>
</comment>
<dbReference type="InterPro" id="IPR011250">
    <property type="entry name" value="OMP/PagP_B-barrel"/>
</dbReference>
<feature type="signal peptide" evidence="1">
    <location>
        <begin position="1"/>
        <end position="20"/>
    </location>
</feature>
<proteinExistence type="predicted"/>
<feature type="domain" description="DUF6089" evidence="2">
    <location>
        <begin position="4"/>
        <end position="228"/>
    </location>
</feature>
<dbReference type="RefSeq" id="WP_377981162.1">
    <property type="nucleotide sequence ID" value="NZ_JBBKXX010000003.1"/>
</dbReference>